<evidence type="ECO:0000313" key="2">
    <source>
        <dbReference type="EMBL" id="MPC58202.1"/>
    </source>
</evidence>
<reference evidence="2 3" key="1">
    <citation type="submission" date="2019-05" db="EMBL/GenBank/DDBJ databases">
        <title>Another draft genome of Portunus trituberculatus and its Hox gene families provides insights of decapod evolution.</title>
        <authorList>
            <person name="Jeong J.-H."/>
            <person name="Song I."/>
            <person name="Kim S."/>
            <person name="Choi T."/>
            <person name="Kim D."/>
            <person name="Ryu S."/>
            <person name="Kim W."/>
        </authorList>
    </citation>
    <scope>NUCLEOTIDE SEQUENCE [LARGE SCALE GENOMIC DNA]</scope>
    <source>
        <tissue evidence="2">Muscle</tissue>
    </source>
</reference>
<evidence type="ECO:0000256" key="1">
    <source>
        <dbReference type="SAM" id="MobiDB-lite"/>
    </source>
</evidence>
<organism evidence="2 3">
    <name type="scientific">Portunus trituberculatus</name>
    <name type="common">Swimming crab</name>
    <name type="synonym">Neptunus trituberculatus</name>
    <dbReference type="NCBI Taxonomy" id="210409"/>
    <lineage>
        <taxon>Eukaryota</taxon>
        <taxon>Metazoa</taxon>
        <taxon>Ecdysozoa</taxon>
        <taxon>Arthropoda</taxon>
        <taxon>Crustacea</taxon>
        <taxon>Multicrustacea</taxon>
        <taxon>Malacostraca</taxon>
        <taxon>Eumalacostraca</taxon>
        <taxon>Eucarida</taxon>
        <taxon>Decapoda</taxon>
        <taxon>Pleocyemata</taxon>
        <taxon>Brachyura</taxon>
        <taxon>Eubrachyura</taxon>
        <taxon>Portunoidea</taxon>
        <taxon>Portunidae</taxon>
        <taxon>Portuninae</taxon>
        <taxon>Portunus</taxon>
    </lineage>
</organism>
<feature type="compositionally biased region" description="Low complexity" evidence="1">
    <location>
        <begin position="55"/>
        <end position="68"/>
    </location>
</feature>
<comment type="caution">
    <text evidence="2">The sequence shown here is derived from an EMBL/GenBank/DDBJ whole genome shotgun (WGS) entry which is preliminary data.</text>
</comment>
<name>A0A5B7GGX1_PORTR</name>
<evidence type="ECO:0000313" key="3">
    <source>
        <dbReference type="Proteomes" id="UP000324222"/>
    </source>
</evidence>
<proteinExistence type="predicted"/>
<feature type="compositionally biased region" description="Pro residues" evidence="1">
    <location>
        <begin position="12"/>
        <end position="26"/>
    </location>
</feature>
<keyword evidence="3" id="KW-1185">Reference proteome</keyword>
<dbReference type="AlphaFoldDB" id="A0A5B7GGX1"/>
<gene>
    <name evidence="2" type="ORF">E2C01_052197</name>
</gene>
<dbReference type="Proteomes" id="UP000324222">
    <property type="component" value="Unassembled WGS sequence"/>
</dbReference>
<sequence>MNTKPHLKPHLYAPPHPPHPPLPSHPTPLRHALQLTQGIYCRGQLPPQEHSAGQTSTPPLHLSLTSSLPLPPHPDDGSRE</sequence>
<dbReference type="EMBL" id="VSRR010015462">
    <property type="protein sequence ID" value="MPC58202.1"/>
    <property type="molecule type" value="Genomic_DNA"/>
</dbReference>
<feature type="region of interest" description="Disordered" evidence="1">
    <location>
        <begin position="1"/>
        <end position="80"/>
    </location>
</feature>
<protein>
    <submittedName>
        <fullName evidence="2">Uncharacterized protein</fullName>
    </submittedName>
</protein>
<accession>A0A5B7GGX1</accession>